<protein>
    <recommendedName>
        <fullName evidence="3 6">Beta-lactamase</fullName>
        <ecNumber evidence="3 6">3.5.2.6</ecNumber>
    </recommendedName>
</protein>
<dbReference type="RefSeq" id="WP_243799617.1">
    <property type="nucleotide sequence ID" value="NZ_JALHAT010000014.1"/>
</dbReference>
<evidence type="ECO:0000256" key="3">
    <source>
        <dbReference type="ARBA" id="ARBA00012865"/>
    </source>
</evidence>
<sequence length="342" mass="36103">MRRWRVGGLRVALALGTAALVAVPGQAEAQVQAEAQAGHPASAPVAAALAQIAGASNGTVGVAMQDLDGGEVISLHGAQSFPMASTFKIALAATVLAKVDTGEWSLDRMIAVRPQDRVYSDGIFEFAPHDGVALSVHNLLELMLTRSDNTATDVLYREVGGSEAVMAWLGRHGIGDMRVDSDTRGLIFRALKVPPGDGDFVKTVLATDPHVLERDLSRTPSPDFDADPRDQATPRAMLHLLKVLAGGTALSPGSTGVLMTILGRCLTGEDRLKGLLPEGAPVAHKTGSLLGIANDVGYVTLPDGHRFAIVVFIKGDSRGAKAQDRVIAEIARTAYDHYRLNR</sequence>
<organism evidence="9 10">
    <name type="scientific">Novosphingobium mangrovi</name>
    <name type="common">ex Hu et al. 2023</name>
    <dbReference type="NCBI Taxonomy" id="2930094"/>
    <lineage>
        <taxon>Bacteria</taxon>
        <taxon>Pseudomonadati</taxon>
        <taxon>Pseudomonadota</taxon>
        <taxon>Alphaproteobacteria</taxon>
        <taxon>Sphingomonadales</taxon>
        <taxon>Sphingomonadaceae</taxon>
        <taxon>Novosphingobium</taxon>
    </lineage>
</organism>
<dbReference type="NCBIfam" id="NF033103">
    <property type="entry name" value="bla_class_A"/>
    <property type="match status" value="1"/>
</dbReference>
<dbReference type="Proteomes" id="UP001162802">
    <property type="component" value="Unassembled WGS sequence"/>
</dbReference>
<evidence type="ECO:0000313" key="9">
    <source>
        <dbReference type="EMBL" id="MCJ1960977.1"/>
    </source>
</evidence>
<comment type="caution">
    <text evidence="9">The sequence shown here is derived from an EMBL/GenBank/DDBJ whole genome shotgun (WGS) entry which is preliminary data.</text>
</comment>
<dbReference type="EC" id="3.5.2.6" evidence="3 6"/>
<evidence type="ECO:0000256" key="4">
    <source>
        <dbReference type="ARBA" id="ARBA00022801"/>
    </source>
</evidence>
<feature type="chain" id="PRO_5046197720" description="Beta-lactamase" evidence="7">
    <location>
        <begin position="30"/>
        <end position="342"/>
    </location>
</feature>
<evidence type="ECO:0000313" key="10">
    <source>
        <dbReference type="Proteomes" id="UP001162802"/>
    </source>
</evidence>
<accession>A0ABT0ACR1</accession>
<keyword evidence="7" id="KW-0732">Signal</keyword>
<gene>
    <name evidence="9" type="primary">bla</name>
    <name evidence="9" type="ORF">MTR65_09825</name>
</gene>
<dbReference type="InterPro" id="IPR000871">
    <property type="entry name" value="Beta-lactam_class-A"/>
</dbReference>
<evidence type="ECO:0000256" key="5">
    <source>
        <dbReference type="ARBA" id="ARBA00023251"/>
    </source>
</evidence>
<dbReference type="PANTHER" id="PTHR35333:SF3">
    <property type="entry name" value="BETA-LACTAMASE-TYPE TRANSPEPTIDASE FOLD CONTAINING PROTEIN"/>
    <property type="match status" value="1"/>
</dbReference>
<dbReference type="PRINTS" id="PR00118">
    <property type="entry name" value="BLACTAMASEA"/>
</dbReference>
<dbReference type="PANTHER" id="PTHR35333">
    <property type="entry name" value="BETA-LACTAMASE"/>
    <property type="match status" value="1"/>
</dbReference>
<keyword evidence="4 6" id="KW-0378">Hydrolase</keyword>
<keyword evidence="10" id="KW-1185">Reference proteome</keyword>
<evidence type="ECO:0000256" key="2">
    <source>
        <dbReference type="ARBA" id="ARBA00009009"/>
    </source>
</evidence>
<keyword evidence="5 6" id="KW-0046">Antibiotic resistance</keyword>
<dbReference type="EMBL" id="JALHAT010000014">
    <property type="protein sequence ID" value="MCJ1960977.1"/>
    <property type="molecule type" value="Genomic_DNA"/>
</dbReference>
<dbReference type="Gene3D" id="3.40.710.10">
    <property type="entry name" value="DD-peptidase/beta-lactamase superfamily"/>
    <property type="match status" value="1"/>
</dbReference>
<feature type="signal peptide" evidence="7">
    <location>
        <begin position="1"/>
        <end position="29"/>
    </location>
</feature>
<evidence type="ECO:0000256" key="6">
    <source>
        <dbReference type="RuleBase" id="RU361140"/>
    </source>
</evidence>
<reference evidence="9" key="1">
    <citation type="submission" date="2022-03" db="EMBL/GenBank/DDBJ databases">
        <title>Identification of a novel bacterium isolated from mangrove sediments.</title>
        <authorList>
            <person name="Pan X."/>
        </authorList>
    </citation>
    <scope>NUCLEOTIDE SEQUENCE</scope>
    <source>
        <strain evidence="9">B2637</strain>
    </source>
</reference>
<comment type="catalytic activity">
    <reaction evidence="1 6">
        <text>a beta-lactam + H2O = a substituted beta-amino acid</text>
        <dbReference type="Rhea" id="RHEA:20401"/>
        <dbReference type="ChEBI" id="CHEBI:15377"/>
        <dbReference type="ChEBI" id="CHEBI:35627"/>
        <dbReference type="ChEBI" id="CHEBI:140347"/>
        <dbReference type="EC" id="3.5.2.6"/>
    </reaction>
</comment>
<proteinExistence type="inferred from homology"/>
<evidence type="ECO:0000259" key="8">
    <source>
        <dbReference type="Pfam" id="PF13354"/>
    </source>
</evidence>
<comment type="similarity">
    <text evidence="2 6">Belongs to the class-A beta-lactamase family.</text>
</comment>
<dbReference type="InterPro" id="IPR045155">
    <property type="entry name" value="Beta-lactam_cat"/>
</dbReference>
<dbReference type="GO" id="GO:0008800">
    <property type="term" value="F:beta-lactamase activity"/>
    <property type="evidence" value="ECO:0007669"/>
    <property type="project" value="UniProtKB-EC"/>
</dbReference>
<dbReference type="SUPFAM" id="SSF56601">
    <property type="entry name" value="beta-lactamase/transpeptidase-like"/>
    <property type="match status" value="1"/>
</dbReference>
<feature type="domain" description="Beta-lactamase class A catalytic" evidence="8">
    <location>
        <begin position="61"/>
        <end position="312"/>
    </location>
</feature>
<evidence type="ECO:0000256" key="7">
    <source>
        <dbReference type="SAM" id="SignalP"/>
    </source>
</evidence>
<dbReference type="PROSITE" id="PS00146">
    <property type="entry name" value="BETA_LACTAMASE_A"/>
    <property type="match status" value="1"/>
</dbReference>
<name>A0ABT0ACR1_9SPHN</name>
<evidence type="ECO:0000256" key="1">
    <source>
        <dbReference type="ARBA" id="ARBA00001526"/>
    </source>
</evidence>
<dbReference type="InterPro" id="IPR012338">
    <property type="entry name" value="Beta-lactam/transpept-like"/>
</dbReference>
<dbReference type="Pfam" id="PF13354">
    <property type="entry name" value="Beta-lactamase2"/>
    <property type="match status" value="1"/>
</dbReference>
<dbReference type="InterPro" id="IPR023650">
    <property type="entry name" value="Beta-lactam_class-A_AS"/>
</dbReference>